<accession>A0A9X6Y7L9</accession>
<dbReference type="EMBL" id="NVNL01000076">
    <property type="protein sequence ID" value="PEA86388.1"/>
    <property type="molecule type" value="Genomic_DNA"/>
</dbReference>
<dbReference type="PRINTS" id="PR00691">
    <property type="entry name" value="ADHESINB"/>
</dbReference>
<dbReference type="InterPro" id="IPR006129">
    <property type="entry name" value="AdhesinB"/>
</dbReference>
<dbReference type="SUPFAM" id="SSF53807">
    <property type="entry name" value="Helical backbone' metal receptor"/>
    <property type="match status" value="1"/>
</dbReference>
<proteinExistence type="inferred from homology"/>
<dbReference type="PROSITE" id="PS51257">
    <property type="entry name" value="PROKAR_LIPOPROTEIN"/>
    <property type="match status" value="1"/>
</dbReference>
<comment type="caution">
    <text evidence="6">The sequence shown here is derived from an EMBL/GenBank/DDBJ whole genome shotgun (WGS) entry which is preliminary data.</text>
</comment>
<dbReference type="AlphaFoldDB" id="A0A9X6Y7L9"/>
<evidence type="ECO:0000256" key="3">
    <source>
        <dbReference type="RuleBase" id="RU003512"/>
    </source>
</evidence>
<reference evidence="6 7" key="1">
    <citation type="submission" date="2017-09" db="EMBL/GenBank/DDBJ databases">
        <title>Large-scale bioinformatics analysis of Bacillus genomes uncovers conserved roles of natural products in bacterial physiology.</title>
        <authorList>
            <consortium name="Agbiome Team Llc"/>
            <person name="Bleich R.M."/>
            <person name="Grubbs K.J."/>
            <person name="Santa Maria K.C."/>
            <person name="Allen S.E."/>
            <person name="Farag S."/>
            <person name="Shank E.A."/>
            <person name="Bowers A."/>
        </authorList>
    </citation>
    <scope>NUCLEOTIDE SEQUENCE [LARGE SCALE GENOMIC DNA]</scope>
    <source>
        <strain evidence="6 7">AFS089089</strain>
    </source>
</reference>
<dbReference type="InterPro" id="IPR050492">
    <property type="entry name" value="Bact_metal-bind_prot9"/>
</dbReference>
<evidence type="ECO:0000256" key="5">
    <source>
        <dbReference type="SAM" id="SignalP"/>
    </source>
</evidence>
<organism evidence="6 7">
    <name type="scientific">Bacillus thuringiensis</name>
    <dbReference type="NCBI Taxonomy" id="1428"/>
    <lineage>
        <taxon>Bacteria</taxon>
        <taxon>Bacillati</taxon>
        <taxon>Bacillota</taxon>
        <taxon>Bacilli</taxon>
        <taxon>Bacillales</taxon>
        <taxon>Bacillaceae</taxon>
        <taxon>Bacillus</taxon>
        <taxon>Bacillus cereus group</taxon>
    </lineage>
</organism>
<dbReference type="Pfam" id="PF01297">
    <property type="entry name" value="ZnuA"/>
    <property type="match status" value="1"/>
</dbReference>
<name>A0A9X6Y7L9_BACTU</name>
<feature type="region of interest" description="Disordered" evidence="4">
    <location>
        <begin position="124"/>
        <end position="144"/>
    </location>
</feature>
<sequence>MHNKLITFFLVLMFTLIFAGCSNKKDESAKENGKLSVYTTIFPLADFAKKIGGDYVNVETIYPPGADSHTYEPSQQQTVQVAKADLFVYNGVELEPFAEKMEKSLKKEKVKTINASKDLTLISSSKKGHSEHEEEHHHHHDKDPHVWLDPMLAMKQAEKIKDALIELQPNHKKEFVENFDALKKRFIDLDNQFKSVITSAKTKEVLISHAALGYWEERYGIKQIAVTGIQPSDEPSQKELTNIAKIAKEHNLKYILFETFTTPKIAEVIQKETGTKILRYNHLSTISEEDVKNNKDYFALMEENIKTLKEATN</sequence>
<evidence type="ECO:0000256" key="1">
    <source>
        <dbReference type="ARBA" id="ARBA00022448"/>
    </source>
</evidence>
<dbReference type="InterPro" id="IPR006128">
    <property type="entry name" value="Lipoprotein_PsaA-like"/>
</dbReference>
<dbReference type="CDD" id="cd01017">
    <property type="entry name" value="AdcA"/>
    <property type="match status" value="1"/>
</dbReference>
<dbReference type="PRINTS" id="PR00690">
    <property type="entry name" value="ADHESNFAMILY"/>
</dbReference>
<dbReference type="InterPro" id="IPR006127">
    <property type="entry name" value="ZnuA-like"/>
</dbReference>
<dbReference type="GO" id="GO:0046872">
    <property type="term" value="F:metal ion binding"/>
    <property type="evidence" value="ECO:0007669"/>
    <property type="project" value="InterPro"/>
</dbReference>
<protein>
    <submittedName>
        <fullName evidence="6">Adhesin</fullName>
    </submittedName>
</protein>
<feature type="chain" id="PRO_5040992148" evidence="5">
    <location>
        <begin position="20"/>
        <end position="313"/>
    </location>
</feature>
<gene>
    <name evidence="6" type="ORF">CON71_30125</name>
</gene>
<evidence type="ECO:0000256" key="4">
    <source>
        <dbReference type="SAM" id="MobiDB-lite"/>
    </source>
</evidence>
<keyword evidence="1 3" id="KW-0813">Transport</keyword>
<evidence type="ECO:0000313" key="7">
    <source>
        <dbReference type="Proteomes" id="UP000220702"/>
    </source>
</evidence>
<feature type="signal peptide" evidence="5">
    <location>
        <begin position="1"/>
        <end position="19"/>
    </location>
</feature>
<evidence type="ECO:0000256" key="2">
    <source>
        <dbReference type="ARBA" id="ARBA00022729"/>
    </source>
</evidence>
<dbReference type="GO" id="GO:0007155">
    <property type="term" value="P:cell adhesion"/>
    <property type="evidence" value="ECO:0007669"/>
    <property type="project" value="InterPro"/>
</dbReference>
<comment type="similarity">
    <text evidence="3">Belongs to the bacterial solute-binding protein 9 family.</text>
</comment>
<dbReference type="PANTHER" id="PTHR42953:SF8">
    <property type="entry name" value="ZINT DOMAIN-CONTAINING PROTEIN"/>
    <property type="match status" value="1"/>
</dbReference>
<dbReference type="PANTHER" id="PTHR42953">
    <property type="entry name" value="HIGH-AFFINITY ZINC UPTAKE SYSTEM PROTEIN ZNUA-RELATED"/>
    <property type="match status" value="1"/>
</dbReference>
<dbReference type="GO" id="GO:0030001">
    <property type="term" value="P:metal ion transport"/>
    <property type="evidence" value="ECO:0007669"/>
    <property type="project" value="InterPro"/>
</dbReference>
<dbReference type="Proteomes" id="UP000220702">
    <property type="component" value="Unassembled WGS sequence"/>
</dbReference>
<dbReference type="Gene3D" id="3.40.50.1980">
    <property type="entry name" value="Nitrogenase molybdenum iron protein domain"/>
    <property type="match status" value="2"/>
</dbReference>
<dbReference type="RefSeq" id="WP_098902662.1">
    <property type="nucleotide sequence ID" value="NZ_NVNL01000076.1"/>
</dbReference>
<feature type="compositionally biased region" description="Basic and acidic residues" evidence="4">
    <location>
        <begin position="128"/>
        <end position="144"/>
    </location>
</feature>
<evidence type="ECO:0000313" key="6">
    <source>
        <dbReference type="EMBL" id="PEA86388.1"/>
    </source>
</evidence>
<keyword evidence="2 5" id="KW-0732">Signal</keyword>